<evidence type="ECO:0000256" key="2">
    <source>
        <dbReference type="SAM" id="MobiDB-lite"/>
    </source>
</evidence>
<evidence type="ECO:0000313" key="4">
    <source>
        <dbReference type="EMBL" id="KAJ0967968.1"/>
    </source>
</evidence>
<protein>
    <recommendedName>
        <fullName evidence="3">RING-type domain-containing protein</fullName>
    </recommendedName>
</protein>
<dbReference type="OrthoDB" id="8062037at2759"/>
<accession>A0A9D5H9H3</accession>
<comment type="caution">
    <text evidence="4">The sequence shown here is derived from an EMBL/GenBank/DDBJ whole genome shotgun (WGS) entry which is preliminary data.</text>
</comment>
<feature type="compositionally biased region" description="Low complexity" evidence="2">
    <location>
        <begin position="296"/>
        <end position="319"/>
    </location>
</feature>
<evidence type="ECO:0000313" key="5">
    <source>
        <dbReference type="Proteomes" id="UP001085076"/>
    </source>
</evidence>
<reference evidence="4" key="1">
    <citation type="submission" date="2021-03" db="EMBL/GenBank/DDBJ databases">
        <authorList>
            <person name="Li Z."/>
            <person name="Yang C."/>
        </authorList>
    </citation>
    <scope>NUCLEOTIDE SEQUENCE</scope>
    <source>
        <strain evidence="4">Dzin_1.0</strain>
        <tissue evidence="4">Leaf</tissue>
    </source>
</reference>
<keyword evidence="1" id="KW-0479">Metal-binding</keyword>
<proteinExistence type="predicted"/>
<feature type="compositionally biased region" description="Low complexity" evidence="2">
    <location>
        <begin position="105"/>
        <end position="114"/>
    </location>
</feature>
<dbReference type="InterPro" id="IPR001841">
    <property type="entry name" value="Znf_RING"/>
</dbReference>
<dbReference type="PANTHER" id="PTHR47531:SF2">
    <property type="entry name" value="RING_U-BOX SUPERFAMILY PROTEIN"/>
    <property type="match status" value="1"/>
</dbReference>
<dbReference type="Proteomes" id="UP001085076">
    <property type="component" value="Miscellaneous, Linkage group lg07"/>
</dbReference>
<dbReference type="PROSITE" id="PS50089">
    <property type="entry name" value="ZF_RING_2"/>
    <property type="match status" value="1"/>
</dbReference>
<evidence type="ECO:0000259" key="3">
    <source>
        <dbReference type="PROSITE" id="PS50089"/>
    </source>
</evidence>
<keyword evidence="1" id="KW-0862">Zinc</keyword>
<dbReference type="FunFam" id="3.30.40.10:FF:000388">
    <property type="entry name" value="Putative RING zinc finger domain superfamily protein"/>
    <property type="match status" value="1"/>
</dbReference>
<dbReference type="GO" id="GO:0008270">
    <property type="term" value="F:zinc ion binding"/>
    <property type="evidence" value="ECO:0007669"/>
    <property type="project" value="UniProtKB-KW"/>
</dbReference>
<dbReference type="PANTHER" id="PTHR47531">
    <property type="entry name" value="RING/U-BOX SUPERFAMILY PROTEIN"/>
    <property type="match status" value="1"/>
</dbReference>
<keyword evidence="1" id="KW-0863">Zinc-finger</keyword>
<dbReference type="SMART" id="SM00184">
    <property type="entry name" value="RING"/>
    <property type="match status" value="1"/>
</dbReference>
<feature type="region of interest" description="Disordered" evidence="2">
    <location>
        <begin position="1"/>
        <end position="20"/>
    </location>
</feature>
<feature type="region of interest" description="Disordered" evidence="2">
    <location>
        <begin position="288"/>
        <end position="319"/>
    </location>
</feature>
<dbReference type="Pfam" id="PF13639">
    <property type="entry name" value="zf-RING_2"/>
    <property type="match status" value="1"/>
</dbReference>
<dbReference type="Gene3D" id="3.30.40.10">
    <property type="entry name" value="Zinc/RING finger domain, C3HC4 (zinc finger)"/>
    <property type="match status" value="1"/>
</dbReference>
<dbReference type="InterPro" id="IPR013083">
    <property type="entry name" value="Znf_RING/FYVE/PHD"/>
</dbReference>
<feature type="region of interest" description="Disordered" evidence="2">
    <location>
        <begin position="84"/>
        <end position="114"/>
    </location>
</feature>
<name>A0A9D5H9H3_9LILI</name>
<reference evidence="4" key="2">
    <citation type="journal article" date="2022" name="Hortic Res">
        <title>The genome of Dioscorea zingiberensis sheds light on the biosynthesis, origin and evolution of the medicinally important diosgenin saponins.</title>
        <authorList>
            <person name="Li Y."/>
            <person name="Tan C."/>
            <person name="Li Z."/>
            <person name="Guo J."/>
            <person name="Li S."/>
            <person name="Chen X."/>
            <person name="Wang C."/>
            <person name="Dai X."/>
            <person name="Yang H."/>
            <person name="Song W."/>
            <person name="Hou L."/>
            <person name="Xu J."/>
            <person name="Tong Z."/>
            <person name="Xu A."/>
            <person name="Yuan X."/>
            <person name="Wang W."/>
            <person name="Yang Q."/>
            <person name="Chen L."/>
            <person name="Sun Z."/>
            <person name="Wang K."/>
            <person name="Pan B."/>
            <person name="Chen J."/>
            <person name="Bao Y."/>
            <person name="Liu F."/>
            <person name="Qi X."/>
            <person name="Gang D.R."/>
            <person name="Wen J."/>
            <person name="Li J."/>
        </authorList>
    </citation>
    <scope>NUCLEOTIDE SEQUENCE</scope>
    <source>
        <strain evidence="4">Dzin_1.0</strain>
    </source>
</reference>
<keyword evidence="5" id="KW-1185">Reference proteome</keyword>
<dbReference type="AlphaFoldDB" id="A0A9D5H9H3"/>
<feature type="domain" description="RING-type" evidence="3">
    <location>
        <begin position="480"/>
        <end position="522"/>
    </location>
</feature>
<evidence type="ECO:0000256" key="1">
    <source>
        <dbReference type="PROSITE-ProRule" id="PRU00175"/>
    </source>
</evidence>
<feature type="compositionally biased region" description="Acidic residues" evidence="2">
    <location>
        <begin position="87"/>
        <end position="96"/>
    </location>
</feature>
<organism evidence="4 5">
    <name type="scientific">Dioscorea zingiberensis</name>
    <dbReference type="NCBI Taxonomy" id="325984"/>
    <lineage>
        <taxon>Eukaryota</taxon>
        <taxon>Viridiplantae</taxon>
        <taxon>Streptophyta</taxon>
        <taxon>Embryophyta</taxon>
        <taxon>Tracheophyta</taxon>
        <taxon>Spermatophyta</taxon>
        <taxon>Magnoliopsida</taxon>
        <taxon>Liliopsida</taxon>
        <taxon>Dioscoreales</taxon>
        <taxon>Dioscoreaceae</taxon>
        <taxon>Dioscorea</taxon>
    </lineage>
</organism>
<dbReference type="SUPFAM" id="SSF57850">
    <property type="entry name" value="RING/U-box"/>
    <property type="match status" value="1"/>
</dbReference>
<gene>
    <name evidence="4" type="ORF">J5N97_024885</name>
</gene>
<dbReference type="EMBL" id="JAGGNH010000007">
    <property type="protein sequence ID" value="KAJ0967968.1"/>
    <property type="molecule type" value="Genomic_DNA"/>
</dbReference>
<sequence>MGSNSSRDGGGGGRGKRSRGVWGLSCSSCFGLPSTFHDDQEKMTTRLKNCKNCSELAASKSREESENGYITSRVSHTNIMSLLNSSDTEDSSEGEEGLLQTDPDSSSSSTGNSTNQAAVYQFASNDSRRAKYRVGLIPDWICLRLSRAARSGAPRGDSLGTAGLSLSNNDINDCAHVGIDSSSDESDETPENIVVDNVSSCSVGRNNAYVKTARSVYSNSNYMEAVNLRTGGSSRQSGPQEPLEGSLRFSRTLSVGRLRERVLHRTSSERIFGSMLLEDMRAEYSRELGGRRVRGSRTSLPSSSDRSNLQRTHSSNHSSHIANSMANILDYHHDSQLLRDASNHDWLEHRSAFIERRRRIRSQVRALQRLGTRLENLPGPGRPCILCGQHQTGRCICRGSNQALNLEDETTTWSSISRIVMLAEALFEVLNEIHQQSVVLSSHPSISSIGSLPAPSEVVECMPVKVYTGLQMHQNDTTQCYICLVEYEEGDCMRILPCHHEFHRTCIDKWLKEAHRVCPLCRGDVCISQVASSSSPSSSQKFS</sequence>